<evidence type="ECO:0000313" key="3">
    <source>
        <dbReference type="Proteomes" id="UP000594688"/>
    </source>
</evidence>
<feature type="chain" id="PRO_5032631467" evidence="1">
    <location>
        <begin position="35"/>
        <end position="149"/>
    </location>
</feature>
<gene>
    <name evidence="2" type="ORF">G3M70_12355</name>
</gene>
<sequence length="149" mass="16539">MTTCTKTKPRLKSIRAIFLGSVILFFSSSGLALAEDCKETAKQIRGDYEVIQADGGIWRFMEKSTRLRADSMWGLQIDGILQRGVTHIESVCEAGKPAPASLIKELSDLLGQARSLNNKSTSRTPAKKLKQIIESLLKESRSWAEKNKI</sequence>
<feature type="signal peptide" evidence="1">
    <location>
        <begin position="1"/>
        <end position="34"/>
    </location>
</feature>
<dbReference type="Proteomes" id="UP000594688">
    <property type="component" value="Chromosome"/>
</dbReference>
<protein>
    <submittedName>
        <fullName evidence="2">Uncharacterized protein</fullName>
    </submittedName>
</protein>
<reference evidence="2 3" key="1">
    <citation type="submission" date="2020-02" db="EMBL/GenBank/DDBJ databases">
        <title>Genomic and physiological characterization of two novel Nitrospinaceae genera.</title>
        <authorList>
            <person name="Mueller A.J."/>
            <person name="Jung M.-Y."/>
            <person name="Strachan C.R."/>
            <person name="Herbold C.W."/>
            <person name="Kirkegaard R.H."/>
            <person name="Daims H."/>
        </authorList>
    </citation>
    <scope>NUCLEOTIDE SEQUENCE [LARGE SCALE GENOMIC DNA]</scope>
    <source>
        <strain evidence="2">EB</strain>
    </source>
</reference>
<dbReference type="EMBL" id="CP048685">
    <property type="protein sequence ID" value="QPJ62621.1"/>
    <property type="molecule type" value="Genomic_DNA"/>
</dbReference>
<proteinExistence type="predicted"/>
<dbReference type="KEGG" id="nli:G3M70_12355"/>
<dbReference type="AlphaFoldDB" id="A0A7T0BX95"/>
<keyword evidence="1" id="KW-0732">Signal</keyword>
<accession>A0A7T0BX95</accession>
<evidence type="ECO:0000256" key="1">
    <source>
        <dbReference type="SAM" id="SignalP"/>
    </source>
</evidence>
<name>A0A7T0BX95_9BACT</name>
<organism evidence="2 3">
    <name type="scientific">Candidatus Nitronauta litoralis</name>
    <dbReference type="NCBI Taxonomy" id="2705533"/>
    <lineage>
        <taxon>Bacteria</taxon>
        <taxon>Pseudomonadati</taxon>
        <taxon>Nitrospinota/Tectimicrobiota group</taxon>
        <taxon>Nitrospinota</taxon>
        <taxon>Nitrospinia</taxon>
        <taxon>Nitrospinales</taxon>
        <taxon>Nitrospinaceae</taxon>
        <taxon>Candidatus Nitronauta</taxon>
    </lineage>
</organism>
<evidence type="ECO:0000313" key="2">
    <source>
        <dbReference type="EMBL" id="QPJ62621.1"/>
    </source>
</evidence>